<feature type="compositionally biased region" description="Basic and acidic residues" evidence="2">
    <location>
        <begin position="169"/>
        <end position="228"/>
    </location>
</feature>
<organism evidence="3 4">
    <name type="scientific">Durusdinium trenchii</name>
    <dbReference type="NCBI Taxonomy" id="1381693"/>
    <lineage>
        <taxon>Eukaryota</taxon>
        <taxon>Sar</taxon>
        <taxon>Alveolata</taxon>
        <taxon>Dinophyceae</taxon>
        <taxon>Suessiales</taxon>
        <taxon>Symbiodiniaceae</taxon>
        <taxon>Durusdinium</taxon>
    </lineage>
</organism>
<proteinExistence type="predicted"/>
<feature type="coiled-coil region" evidence="1">
    <location>
        <begin position="108"/>
        <end position="135"/>
    </location>
</feature>
<name>A0ABP0RX36_9DINO</name>
<reference evidence="3 4" key="1">
    <citation type="submission" date="2024-02" db="EMBL/GenBank/DDBJ databases">
        <authorList>
            <person name="Chen Y."/>
            <person name="Shah S."/>
            <person name="Dougan E. K."/>
            <person name="Thang M."/>
            <person name="Chan C."/>
        </authorList>
    </citation>
    <scope>NUCLEOTIDE SEQUENCE [LARGE SCALE GENOMIC DNA]</scope>
</reference>
<protein>
    <submittedName>
        <fullName evidence="3">Uncharacterized protein</fullName>
    </submittedName>
</protein>
<feature type="region of interest" description="Disordered" evidence="2">
    <location>
        <begin position="167"/>
        <end position="280"/>
    </location>
</feature>
<dbReference type="Proteomes" id="UP001642484">
    <property type="component" value="Unassembled WGS sequence"/>
</dbReference>
<gene>
    <name evidence="3" type="ORF">CCMP2556_LOCUS49156</name>
</gene>
<accession>A0ABP0RX36</accession>
<evidence type="ECO:0000256" key="1">
    <source>
        <dbReference type="SAM" id="Coils"/>
    </source>
</evidence>
<keyword evidence="1" id="KW-0175">Coiled coil</keyword>
<feature type="compositionally biased region" description="Polar residues" evidence="2">
    <location>
        <begin position="233"/>
        <end position="242"/>
    </location>
</feature>
<keyword evidence="4" id="KW-1185">Reference proteome</keyword>
<evidence type="ECO:0000256" key="2">
    <source>
        <dbReference type="SAM" id="MobiDB-lite"/>
    </source>
</evidence>
<feature type="compositionally biased region" description="Basic and acidic residues" evidence="2">
    <location>
        <begin position="248"/>
        <end position="278"/>
    </location>
</feature>
<comment type="caution">
    <text evidence="3">The sequence shown here is derived from an EMBL/GenBank/DDBJ whole genome shotgun (WGS) entry which is preliminary data.</text>
</comment>
<evidence type="ECO:0000313" key="3">
    <source>
        <dbReference type="EMBL" id="CAK9104938.1"/>
    </source>
</evidence>
<dbReference type="EMBL" id="CAXAMN010026689">
    <property type="protein sequence ID" value="CAK9104938.1"/>
    <property type="molecule type" value="Genomic_DNA"/>
</dbReference>
<sequence>MANTNLNQVMDDAANCKRPCRRDLRKNELPEDETQQLKICLKSFQGAEDRLAAGKASAEIEATKQELEAVAVEFSKLAMKLTDHAEKVDAVLAESEDCVEVPIGLERLLELRKRLQQLEEEKASVQALKVHEEQTIAAWSNETKEAAEKAQQAGHRAKHLTLLAADKAAQAKHEEEEQARREAEEKARKEAEEKARREAEEKAQQESEEKARGEAEEKMQPEAQERPLPEAQETAQGESNGETAGLTEQKRAELSESKACAEDEKSSSNSGHHEKDKMAGGPVASHLAADVPDLLQRLLVKSEACPKVSGEYRRMESSWQGHPAFKKPNEQTYLIWSPREGGHWIFTRDPASEEILARNLQVSVTATPEEISHRSWTMAPWRTRGSKIMVDILGL</sequence>
<evidence type="ECO:0000313" key="4">
    <source>
        <dbReference type="Proteomes" id="UP001642484"/>
    </source>
</evidence>